<gene>
    <name evidence="1" type="ORF">ECRASSUSDP1_LOCUS15950</name>
</gene>
<accession>A0AAD1XKX4</accession>
<proteinExistence type="predicted"/>
<protein>
    <submittedName>
        <fullName evidence="1">Uncharacterized protein</fullName>
    </submittedName>
</protein>
<dbReference type="AlphaFoldDB" id="A0AAD1XKX4"/>
<dbReference type="Proteomes" id="UP001295684">
    <property type="component" value="Unassembled WGS sequence"/>
</dbReference>
<comment type="caution">
    <text evidence="1">The sequence shown here is derived from an EMBL/GenBank/DDBJ whole genome shotgun (WGS) entry which is preliminary data.</text>
</comment>
<evidence type="ECO:0000313" key="1">
    <source>
        <dbReference type="EMBL" id="CAI2374595.1"/>
    </source>
</evidence>
<evidence type="ECO:0000313" key="2">
    <source>
        <dbReference type="Proteomes" id="UP001295684"/>
    </source>
</evidence>
<name>A0AAD1XKX4_EUPCR</name>
<sequence length="293" mass="34257">MERISRKTLLVYQGKSEEVYINPKITDLKSRAETYFRIQPRKFMISYKGLLFIYEDPLETIKGLSSIEKKLEKHKIECNKNFIAYLKEALSEKGADPFRVKIIDLQRWWDKHEQDSDEEVKIGEEEKVDKEALAERVGFVYLFKEITKFDFDLASIRDMPDLINELNKQLKPQYEAKGKEFHEPYSLNITNSKGRLTPVKNMEQLFAIVREFPKRDKVFFSIKPYFHVGPSELTSKDKVVESKEIVSALQFREGEEGKFNSESVVLSETNFLDTLDEVTQDRIRTVKESGGIC</sequence>
<reference evidence="1" key="1">
    <citation type="submission" date="2023-07" db="EMBL/GenBank/DDBJ databases">
        <authorList>
            <consortium name="AG Swart"/>
            <person name="Singh M."/>
            <person name="Singh A."/>
            <person name="Seah K."/>
            <person name="Emmerich C."/>
        </authorList>
    </citation>
    <scope>NUCLEOTIDE SEQUENCE</scope>
    <source>
        <strain evidence="1">DP1</strain>
    </source>
</reference>
<keyword evidence="2" id="KW-1185">Reference proteome</keyword>
<organism evidence="1 2">
    <name type="scientific">Euplotes crassus</name>
    <dbReference type="NCBI Taxonomy" id="5936"/>
    <lineage>
        <taxon>Eukaryota</taxon>
        <taxon>Sar</taxon>
        <taxon>Alveolata</taxon>
        <taxon>Ciliophora</taxon>
        <taxon>Intramacronucleata</taxon>
        <taxon>Spirotrichea</taxon>
        <taxon>Hypotrichia</taxon>
        <taxon>Euplotida</taxon>
        <taxon>Euplotidae</taxon>
        <taxon>Moneuplotes</taxon>
    </lineage>
</organism>
<dbReference type="EMBL" id="CAMPGE010016014">
    <property type="protein sequence ID" value="CAI2374595.1"/>
    <property type="molecule type" value="Genomic_DNA"/>
</dbReference>